<evidence type="ECO:0000256" key="2">
    <source>
        <dbReference type="RuleBase" id="RU361173"/>
    </source>
</evidence>
<sequence length="468" mass="50685">MQRKTKLFKKVSLIGLLFTTIFFFSNCKKSVNGEDTSLIDSTQYFSSDSGQVLAATSGSTGKLSASGFRLESGYAFKISASIAGGDASGAQTQSILRLFENGVELGPAHAVHDEIRTVGKGRYSHWGTSLIFSTSDNSDPRTNGRTYTYVIGGTSAITPPPATETPSNGNTEITNGIMGYAMVNGTTTGGQGGTETTVTTLAALKSALNDNVKRIIYISGTIKGAGEDPIYVKSNKSIIGKSGAVIEGVNLFMYTVSNIIVQNITFKNYVNYAAIQIKEAAHHIWIDHCDFSTDRSRGWEYWGKDITINRESDYVTVSWSKFHDTNLSVLISGGIAGHESDAGKLHITMHHNFWYNVTEREPSMNWGRVHMFNNYHLNNSGYSIGARAGGIVRTDNEYFSNCVKPLSTKVATDPEGYFSGISTNIYDKCGANTMTTAVSTWVPEYDYKAYLNDAASVPSIVANGAGPK</sequence>
<keyword evidence="1 2" id="KW-0456">Lyase</keyword>
<dbReference type="InterPro" id="IPR002022">
    <property type="entry name" value="Pec_lyase"/>
</dbReference>
<accession>A0A1H9M566</accession>
<dbReference type="STRING" id="390241.SAMN04488023_105100"/>
<keyword evidence="2" id="KW-0119">Carbohydrate metabolism</keyword>
<reference evidence="4 5" key="1">
    <citation type="submission" date="2016-10" db="EMBL/GenBank/DDBJ databases">
        <authorList>
            <person name="de Groot N.N."/>
        </authorList>
    </citation>
    <scope>NUCLEOTIDE SEQUENCE [LARGE SCALE GENOMIC DNA]</scope>
    <source>
        <strain evidence="4 5">DSM 18610</strain>
    </source>
</reference>
<dbReference type="Pfam" id="PF00544">
    <property type="entry name" value="Pectate_lyase_4"/>
    <property type="match status" value="1"/>
</dbReference>
<proteinExistence type="inferred from homology"/>
<dbReference type="EMBL" id="FOGG01000005">
    <property type="protein sequence ID" value="SER18605.1"/>
    <property type="molecule type" value="Genomic_DNA"/>
</dbReference>
<dbReference type="Proteomes" id="UP000199572">
    <property type="component" value="Unassembled WGS sequence"/>
</dbReference>
<evidence type="ECO:0000313" key="4">
    <source>
        <dbReference type="EMBL" id="SER18605.1"/>
    </source>
</evidence>
<feature type="domain" description="Pectate lyase" evidence="3">
    <location>
        <begin position="191"/>
        <end position="405"/>
    </location>
</feature>
<dbReference type="InterPro" id="IPR012334">
    <property type="entry name" value="Pectin_lyas_fold"/>
</dbReference>
<comment type="similarity">
    <text evidence="2">Belongs to the polysaccharide lyase 1 family.</text>
</comment>
<dbReference type="OrthoDB" id="9804661at2"/>
<dbReference type="RefSeq" id="WP_090882328.1">
    <property type="nucleotide sequence ID" value="NZ_FOGG01000005.1"/>
</dbReference>
<dbReference type="InterPro" id="IPR011050">
    <property type="entry name" value="Pectin_lyase_fold/virulence"/>
</dbReference>
<dbReference type="SUPFAM" id="SSF51126">
    <property type="entry name" value="Pectin lyase-like"/>
    <property type="match status" value="1"/>
</dbReference>
<protein>
    <submittedName>
        <fullName evidence="4">Pectate lyase</fullName>
    </submittedName>
</protein>
<dbReference type="SMART" id="SM00656">
    <property type="entry name" value="Amb_all"/>
    <property type="match status" value="1"/>
</dbReference>
<dbReference type="GO" id="GO:0005576">
    <property type="term" value="C:extracellular region"/>
    <property type="evidence" value="ECO:0007669"/>
    <property type="project" value="UniProtKB-SubCell"/>
</dbReference>
<dbReference type="PANTHER" id="PTHR31683">
    <property type="entry name" value="PECTATE LYASE 18-RELATED"/>
    <property type="match status" value="1"/>
</dbReference>
<evidence type="ECO:0000313" key="5">
    <source>
        <dbReference type="Proteomes" id="UP000199572"/>
    </source>
</evidence>
<dbReference type="AlphaFoldDB" id="A0A1H9M566"/>
<dbReference type="GO" id="GO:0000272">
    <property type="term" value="P:polysaccharide catabolic process"/>
    <property type="evidence" value="ECO:0007669"/>
    <property type="project" value="UniProtKB-KW"/>
</dbReference>
<keyword evidence="2" id="KW-0624">Polysaccharide degradation</keyword>
<name>A0A1H9M566_9SPHI</name>
<dbReference type="PANTHER" id="PTHR31683:SF18">
    <property type="entry name" value="PECTATE LYASE 21-RELATED"/>
    <property type="match status" value="1"/>
</dbReference>
<keyword evidence="2" id="KW-0964">Secreted</keyword>
<comment type="subcellular location">
    <subcellularLocation>
        <location evidence="2">Secreted</location>
    </subcellularLocation>
</comment>
<dbReference type="GO" id="GO:0030570">
    <property type="term" value="F:pectate lyase activity"/>
    <property type="evidence" value="ECO:0007669"/>
    <property type="project" value="InterPro"/>
</dbReference>
<dbReference type="Gene3D" id="2.160.20.10">
    <property type="entry name" value="Single-stranded right-handed beta-helix, Pectin lyase-like"/>
    <property type="match status" value="1"/>
</dbReference>
<keyword evidence="5" id="KW-1185">Reference proteome</keyword>
<gene>
    <name evidence="4" type="ORF">SAMN04488023_105100</name>
</gene>
<organism evidence="4 5">
    <name type="scientific">Pedobacter rhizosphaerae</name>
    <dbReference type="NCBI Taxonomy" id="390241"/>
    <lineage>
        <taxon>Bacteria</taxon>
        <taxon>Pseudomonadati</taxon>
        <taxon>Bacteroidota</taxon>
        <taxon>Sphingobacteriia</taxon>
        <taxon>Sphingobacteriales</taxon>
        <taxon>Sphingobacteriaceae</taxon>
        <taxon>Pedobacter</taxon>
    </lineage>
</organism>
<evidence type="ECO:0000256" key="1">
    <source>
        <dbReference type="ARBA" id="ARBA00023239"/>
    </source>
</evidence>
<evidence type="ECO:0000259" key="3">
    <source>
        <dbReference type="SMART" id="SM00656"/>
    </source>
</evidence>
<dbReference type="InterPro" id="IPR045032">
    <property type="entry name" value="PEL"/>
</dbReference>